<protein>
    <recommendedName>
        <fullName evidence="4">Outer membrane protein assembly factor BamE</fullName>
    </recommendedName>
</protein>
<accession>A0A550JDA7</accession>
<evidence type="ECO:0000313" key="2">
    <source>
        <dbReference type="EMBL" id="TRO81179.1"/>
    </source>
</evidence>
<keyword evidence="3" id="KW-1185">Reference proteome</keyword>
<gene>
    <name evidence="2" type="ORF">FL622_09735</name>
</gene>
<dbReference type="EMBL" id="VJVV01000006">
    <property type="protein sequence ID" value="TRO81179.1"/>
    <property type="molecule type" value="Genomic_DNA"/>
</dbReference>
<dbReference type="Proteomes" id="UP000317155">
    <property type="component" value="Unassembled WGS sequence"/>
</dbReference>
<reference evidence="2 3" key="1">
    <citation type="submission" date="2019-07" db="EMBL/GenBank/DDBJ databases">
        <title>Insights of Desulfuromonas acetexigens electromicrobiology.</title>
        <authorList>
            <person name="Katuri K."/>
            <person name="Sapireddy V."/>
            <person name="Shaw D.R."/>
            <person name="Saikaly P."/>
        </authorList>
    </citation>
    <scope>NUCLEOTIDE SEQUENCE [LARGE SCALE GENOMIC DNA]</scope>
    <source>
        <strain evidence="2 3">2873</strain>
    </source>
</reference>
<evidence type="ECO:0008006" key="4">
    <source>
        <dbReference type="Google" id="ProtNLM"/>
    </source>
</evidence>
<evidence type="ECO:0000256" key="1">
    <source>
        <dbReference type="SAM" id="SignalP"/>
    </source>
</evidence>
<feature type="signal peptide" evidence="1">
    <location>
        <begin position="1"/>
        <end position="24"/>
    </location>
</feature>
<dbReference type="AlphaFoldDB" id="A0A550JDA7"/>
<dbReference type="PROSITE" id="PS51257">
    <property type="entry name" value="PROKAR_LIPOPROTEIN"/>
    <property type="match status" value="1"/>
</dbReference>
<comment type="caution">
    <text evidence="2">The sequence shown here is derived from an EMBL/GenBank/DDBJ whole genome shotgun (WGS) entry which is preliminary data.</text>
</comment>
<organism evidence="2 3">
    <name type="scientific">Trichloromonas acetexigens</name>
    <dbReference type="NCBI Taxonomy" id="38815"/>
    <lineage>
        <taxon>Bacteria</taxon>
        <taxon>Pseudomonadati</taxon>
        <taxon>Thermodesulfobacteriota</taxon>
        <taxon>Desulfuromonadia</taxon>
        <taxon>Desulfuromonadales</taxon>
        <taxon>Trichloromonadaceae</taxon>
        <taxon>Trichloromonas</taxon>
    </lineage>
</organism>
<sequence length="108" mass="12211">MVKRLSRRLMVVILLLALAGCASAGRNFNVPAVQEITMGETSKADITRLFGAPWRTGIEDGRETWTYGHYKYSLFGETKTRDLVLRYDGQGKVASYTFNSTYPEDRQP</sequence>
<dbReference type="OrthoDB" id="5405892at2"/>
<evidence type="ECO:0000313" key="3">
    <source>
        <dbReference type="Proteomes" id="UP000317155"/>
    </source>
</evidence>
<name>A0A550JDA7_9BACT</name>
<proteinExistence type="predicted"/>
<feature type="chain" id="PRO_5022159628" description="Outer membrane protein assembly factor BamE" evidence="1">
    <location>
        <begin position="25"/>
        <end position="108"/>
    </location>
</feature>
<keyword evidence="1" id="KW-0732">Signal</keyword>